<name>A0AAD8YTM2_9TELE</name>
<evidence type="ECO:0000256" key="1">
    <source>
        <dbReference type="SAM" id="MobiDB-lite"/>
    </source>
</evidence>
<accession>A0AAD8YTM2</accession>
<dbReference type="AlphaFoldDB" id="A0AAD8YTM2"/>
<evidence type="ECO:0000313" key="2">
    <source>
        <dbReference type="EMBL" id="KAK1787000.1"/>
    </source>
</evidence>
<dbReference type="EMBL" id="JAROKS010000024">
    <property type="protein sequence ID" value="KAK1787000.1"/>
    <property type="molecule type" value="Genomic_DNA"/>
</dbReference>
<comment type="caution">
    <text evidence="2">The sequence shown here is derived from an EMBL/GenBank/DDBJ whole genome shotgun (WGS) entry which is preliminary data.</text>
</comment>
<dbReference type="Proteomes" id="UP001239994">
    <property type="component" value="Unassembled WGS sequence"/>
</dbReference>
<organism evidence="2 3">
    <name type="scientific">Electrophorus voltai</name>
    <dbReference type="NCBI Taxonomy" id="2609070"/>
    <lineage>
        <taxon>Eukaryota</taxon>
        <taxon>Metazoa</taxon>
        <taxon>Chordata</taxon>
        <taxon>Craniata</taxon>
        <taxon>Vertebrata</taxon>
        <taxon>Euteleostomi</taxon>
        <taxon>Actinopterygii</taxon>
        <taxon>Neopterygii</taxon>
        <taxon>Teleostei</taxon>
        <taxon>Ostariophysi</taxon>
        <taxon>Gymnotiformes</taxon>
        <taxon>Gymnotoidei</taxon>
        <taxon>Gymnotidae</taxon>
        <taxon>Electrophorus</taxon>
    </lineage>
</organism>
<feature type="region of interest" description="Disordered" evidence="1">
    <location>
        <begin position="165"/>
        <end position="187"/>
    </location>
</feature>
<gene>
    <name evidence="2" type="ORF">P4O66_017376</name>
</gene>
<proteinExistence type="predicted"/>
<keyword evidence="3" id="KW-1185">Reference proteome</keyword>
<sequence length="187" mass="20841">MHQSLNTAEYGLEPQRCSPRLIIIRRRDDFWKPECIDEPNSSRRGLTCLRVRLAPAFSHGLPLRATPLLADPLPGFDSDFHNSQSRPPARLGDVESGCSLFAAVYRMHASDCPGTIIRPPPPLRQSRPHFFTLLPRALSRFELSGHPICGKWSAVFQPFAAAPALSANRDGQKGREEEEEQEGESEG</sequence>
<reference evidence="2" key="1">
    <citation type="submission" date="2023-03" db="EMBL/GenBank/DDBJ databases">
        <title>Electrophorus voltai genome.</title>
        <authorList>
            <person name="Bian C."/>
        </authorList>
    </citation>
    <scope>NUCLEOTIDE SEQUENCE</scope>
    <source>
        <strain evidence="2">CB-2022</strain>
        <tissue evidence="2">Muscle</tissue>
    </source>
</reference>
<feature type="non-terminal residue" evidence="2">
    <location>
        <position position="187"/>
    </location>
</feature>
<protein>
    <submittedName>
        <fullName evidence="2">Uncharacterized protein</fullName>
    </submittedName>
</protein>
<feature type="compositionally biased region" description="Acidic residues" evidence="1">
    <location>
        <begin position="177"/>
        <end position="187"/>
    </location>
</feature>
<evidence type="ECO:0000313" key="3">
    <source>
        <dbReference type="Proteomes" id="UP001239994"/>
    </source>
</evidence>